<dbReference type="InterPro" id="IPR015856">
    <property type="entry name" value="ABC_transpr_CbiO/EcfA_su"/>
</dbReference>
<dbReference type="InterPro" id="IPR003439">
    <property type="entry name" value="ABC_transporter-like_ATP-bd"/>
</dbReference>
<evidence type="ECO:0000256" key="1">
    <source>
        <dbReference type="ARBA" id="ARBA00005417"/>
    </source>
</evidence>
<evidence type="ECO:0000256" key="3">
    <source>
        <dbReference type="ARBA" id="ARBA00022741"/>
    </source>
</evidence>
<dbReference type="GO" id="GO:0043190">
    <property type="term" value="C:ATP-binding cassette (ABC) transporter complex"/>
    <property type="evidence" value="ECO:0007669"/>
    <property type="project" value="TreeGrafter"/>
</dbReference>
<dbReference type="CDD" id="cd03225">
    <property type="entry name" value="ABC_cobalt_CbiO_domain1"/>
    <property type="match status" value="1"/>
</dbReference>
<evidence type="ECO:0000313" key="7">
    <source>
        <dbReference type="Proteomes" id="UP000198403"/>
    </source>
</evidence>
<dbReference type="InterPro" id="IPR017871">
    <property type="entry name" value="ABC_transporter-like_CS"/>
</dbReference>
<dbReference type="SUPFAM" id="SSF52540">
    <property type="entry name" value="P-loop containing nucleoside triphosphate hydrolases"/>
    <property type="match status" value="1"/>
</dbReference>
<keyword evidence="2" id="KW-0813">Transport</keyword>
<sequence>MRWGRRAEAATAASAATLPRTAIELRDVAHFYGDRPVLTDVSLTLTERRIGVIGGNGSGKSTFARLLNGLVVPSTGTVLVDGLNTRTQGREVRRRVGFVFQDPDAQIVHPTVEEDLAFGPHNQGLPAEETARRVDEMLVRYGLAGHRDHPAHLLSGGQKQLLAIAGVLVMQPQRIVFDEPTTLLDLANTRRVSRVIDALEQDAVVVTHHLDLLDGFDRVLVFEDGRVVADGPPAETVPWYAARMS</sequence>
<organism evidence="6 7">
    <name type="scientific">Blastococcus mobilis</name>
    <dbReference type="NCBI Taxonomy" id="1938746"/>
    <lineage>
        <taxon>Bacteria</taxon>
        <taxon>Bacillati</taxon>
        <taxon>Actinomycetota</taxon>
        <taxon>Actinomycetes</taxon>
        <taxon>Geodermatophilales</taxon>
        <taxon>Geodermatophilaceae</taxon>
        <taxon>Blastococcus</taxon>
    </lineage>
</organism>
<dbReference type="GO" id="GO:0005524">
    <property type="term" value="F:ATP binding"/>
    <property type="evidence" value="ECO:0007669"/>
    <property type="project" value="UniProtKB-KW"/>
</dbReference>
<dbReference type="GO" id="GO:0042626">
    <property type="term" value="F:ATPase-coupled transmembrane transporter activity"/>
    <property type="evidence" value="ECO:0007669"/>
    <property type="project" value="TreeGrafter"/>
</dbReference>
<accession>A0A238ZVP6</accession>
<dbReference type="PROSITE" id="PS00211">
    <property type="entry name" value="ABC_TRANSPORTER_1"/>
    <property type="match status" value="1"/>
</dbReference>
<keyword evidence="7" id="KW-1185">Reference proteome</keyword>
<feature type="domain" description="ABC transporter" evidence="5">
    <location>
        <begin position="23"/>
        <end position="244"/>
    </location>
</feature>
<dbReference type="PROSITE" id="PS50893">
    <property type="entry name" value="ABC_TRANSPORTER_2"/>
    <property type="match status" value="1"/>
</dbReference>
<gene>
    <name evidence="6" type="ORF">SAMN06272737_1348</name>
</gene>
<dbReference type="PANTHER" id="PTHR43553:SF24">
    <property type="entry name" value="ENERGY-COUPLING FACTOR TRANSPORTER ATP-BINDING PROTEIN ECFA1"/>
    <property type="match status" value="1"/>
</dbReference>
<dbReference type="InterPro" id="IPR027417">
    <property type="entry name" value="P-loop_NTPase"/>
</dbReference>
<dbReference type="RefSeq" id="WP_089338621.1">
    <property type="nucleotide sequence ID" value="NZ_FZNO01000034.1"/>
</dbReference>
<dbReference type="Proteomes" id="UP000198403">
    <property type="component" value="Unassembled WGS sequence"/>
</dbReference>
<evidence type="ECO:0000313" key="6">
    <source>
        <dbReference type="EMBL" id="SNR87289.1"/>
    </source>
</evidence>
<comment type="similarity">
    <text evidence="1">Belongs to the ABC transporter superfamily.</text>
</comment>
<proteinExistence type="inferred from homology"/>
<evidence type="ECO:0000259" key="5">
    <source>
        <dbReference type="PROSITE" id="PS50893"/>
    </source>
</evidence>
<dbReference type="Gene3D" id="3.40.50.300">
    <property type="entry name" value="P-loop containing nucleotide triphosphate hydrolases"/>
    <property type="match status" value="1"/>
</dbReference>
<protein>
    <submittedName>
        <fullName evidence="6">Biotin transport system ATP-binding protein</fullName>
    </submittedName>
</protein>
<reference evidence="6 7" key="1">
    <citation type="submission" date="2017-06" db="EMBL/GenBank/DDBJ databases">
        <authorList>
            <person name="Kim H.J."/>
            <person name="Triplett B.A."/>
        </authorList>
    </citation>
    <scope>NUCLEOTIDE SEQUENCE [LARGE SCALE GENOMIC DNA]</scope>
    <source>
        <strain evidence="6 7">DSM 44272</strain>
    </source>
</reference>
<dbReference type="PANTHER" id="PTHR43553">
    <property type="entry name" value="HEAVY METAL TRANSPORTER"/>
    <property type="match status" value="1"/>
</dbReference>
<evidence type="ECO:0000256" key="4">
    <source>
        <dbReference type="ARBA" id="ARBA00022840"/>
    </source>
</evidence>
<name>A0A238ZVP6_9ACTN</name>
<keyword evidence="3" id="KW-0547">Nucleotide-binding</keyword>
<evidence type="ECO:0000256" key="2">
    <source>
        <dbReference type="ARBA" id="ARBA00022448"/>
    </source>
</evidence>
<dbReference type="InterPro" id="IPR050095">
    <property type="entry name" value="ECF_ABC_transporter_ATP-bd"/>
</dbReference>
<dbReference type="SMART" id="SM00382">
    <property type="entry name" value="AAA"/>
    <property type="match status" value="1"/>
</dbReference>
<dbReference type="EMBL" id="FZNO01000034">
    <property type="protein sequence ID" value="SNR87289.1"/>
    <property type="molecule type" value="Genomic_DNA"/>
</dbReference>
<dbReference type="OrthoDB" id="9806471at2"/>
<dbReference type="AlphaFoldDB" id="A0A238ZVP6"/>
<keyword evidence="4 6" id="KW-0067">ATP-binding</keyword>
<dbReference type="InterPro" id="IPR003593">
    <property type="entry name" value="AAA+_ATPase"/>
</dbReference>
<dbReference type="Pfam" id="PF00005">
    <property type="entry name" value="ABC_tran"/>
    <property type="match status" value="1"/>
</dbReference>
<dbReference type="GO" id="GO:0016887">
    <property type="term" value="F:ATP hydrolysis activity"/>
    <property type="evidence" value="ECO:0007669"/>
    <property type="project" value="InterPro"/>
</dbReference>